<dbReference type="Gene3D" id="1.25.40.10">
    <property type="entry name" value="Tetratricopeptide repeat domain"/>
    <property type="match status" value="3"/>
</dbReference>
<dbReference type="PROSITE" id="PS51375">
    <property type="entry name" value="PPR"/>
    <property type="match status" value="8"/>
</dbReference>
<dbReference type="GO" id="GO:0009793">
    <property type="term" value="P:embryo development ending in seed dormancy"/>
    <property type="evidence" value="ECO:0007669"/>
    <property type="project" value="UniProtKB-ARBA"/>
</dbReference>
<dbReference type="FunFam" id="1.25.40.10:FF:000922">
    <property type="entry name" value="Pentatricopeptide repeat-containing protein"/>
    <property type="match status" value="1"/>
</dbReference>
<dbReference type="Pfam" id="PF12854">
    <property type="entry name" value="PPR_1"/>
    <property type="match status" value="1"/>
</dbReference>
<dbReference type="STRING" id="157652.A0A371IGA3"/>
<keyword evidence="1" id="KW-0677">Repeat</keyword>
<feature type="repeat" description="PPR" evidence="2">
    <location>
        <begin position="115"/>
        <end position="150"/>
    </location>
</feature>
<feature type="repeat" description="PPR" evidence="2">
    <location>
        <begin position="187"/>
        <end position="221"/>
    </location>
</feature>
<evidence type="ECO:0000313" key="5">
    <source>
        <dbReference type="Proteomes" id="UP000257109"/>
    </source>
</evidence>
<dbReference type="Proteomes" id="UP000257109">
    <property type="component" value="Unassembled WGS sequence"/>
</dbReference>
<dbReference type="SUPFAM" id="SSF81901">
    <property type="entry name" value="HCP-like"/>
    <property type="match status" value="1"/>
</dbReference>
<feature type="compositionally biased region" description="Pro residues" evidence="3">
    <location>
        <begin position="54"/>
        <end position="65"/>
    </location>
</feature>
<dbReference type="InterPro" id="IPR002885">
    <property type="entry name" value="PPR_rpt"/>
</dbReference>
<evidence type="ECO:0000256" key="1">
    <source>
        <dbReference type="ARBA" id="ARBA00022737"/>
    </source>
</evidence>
<evidence type="ECO:0000256" key="3">
    <source>
        <dbReference type="SAM" id="MobiDB-lite"/>
    </source>
</evidence>
<sequence>MSLYRLLFRRVSFSPIFSLTQTRSYAFSSAEEAAAERRRRKRRLRIEPPLNAIRPPPQQGPPRDPNAPRLPDSTSALVGPRLSLHNRVQSLIRAGDLEAASAIARHSVFSVTRPTVFTCNAIIAAMYRSKRYEEAIALFHFFFKQSNIVPNIVSYNNVINTHCDQGRVDVALQLYRHVLSDAPFSPSPVTYRHLTKGFIQSARISEALDLLREMLSKGHGADSLVYNNLISGFLDLGNFDKANELFDELKERCLVYDGVVNATFMEWFFKKGMDKEAMESYKSLLDRQFRMTPSTCNVLLEVLLKHAKNTEAWALFHHMLDNHTPPNFQAVNSDTFNLMVNECFKLRNFEDALATFKKVGTKPNSKPFAMDVAGYNNIIARFCENGLLSQAETLFEELCSKSLSPDVPTHRTLIEAYLRMERIDDALRVFNRMVDAGLRVVASFGNTVFAELIKNGKAIECAQILSKMGEKDPKPDPTCYEVVIKGLCADGFLDKSRELLDEVMRYGVGVTSALRESVTEDFKKAGRGDEIERLLDMNRFAYTPRPSPPRPAYRPPPVRSPSQMAGTAYNPYSGLPTSQMGAQQHPPLPSQMAGAAYNPPSGFPTQMAAQHHPPPSSPQMAGVHYPPSGYQLPPQMAGTAHNPPSGPPYQVSGHQHPPLPSQMTGMHQPSWGLSPPMAGPHTTEARPSPHTSGQPYHPTTSELPPHMNRGVTAQHYTPSVPSSQMPGHQPYGTPRGPQQMEEQRYPPSGLSPPMAGQHHPMSGSSIPSYGASTRMSPPHHIAPGPSSRVTGPYHPSPGTLPHFEESHQQQSEVPEQLGNAKAFDLKKYGAVFYFRHAKPKRGKQDRKMISNFHGVSELWEAYPKNYINHQTSINIFSN</sequence>
<dbReference type="OrthoDB" id="185373at2759"/>
<feature type="region of interest" description="Disordered" evidence="3">
    <location>
        <begin position="541"/>
        <end position="810"/>
    </location>
</feature>
<feature type="non-terminal residue" evidence="4">
    <location>
        <position position="1"/>
    </location>
</feature>
<dbReference type="NCBIfam" id="TIGR00756">
    <property type="entry name" value="PPR"/>
    <property type="match status" value="5"/>
</dbReference>
<dbReference type="EMBL" id="QJKJ01000131">
    <property type="protein sequence ID" value="RDY14102.1"/>
    <property type="molecule type" value="Genomic_DNA"/>
</dbReference>
<reference evidence="4" key="1">
    <citation type="submission" date="2018-05" db="EMBL/GenBank/DDBJ databases">
        <title>Draft genome of Mucuna pruriens seed.</title>
        <authorList>
            <person name="Nnadi N.E."/>
            <person name="Vos R."/>
            <person name="Hasami M.H."/>
            <person name="Devisetty U.K."/>
            <person name="Aguiy J.C."/>
        </authorList>
    </citation>
    <scope>NUCLEOTIDE SEQUENCE [LARGE SCALE GENOMIC DNA]</scope>
    <source>
        <strain evidence="4">JCA_2017</strain>
    </source>
</reference>
<feature type="compositionally biased region" description="Polar residues" evidence="3">
    <location>
        <begin position="762"/>
        <end position="775"/>
    </location>
</feature>
<dbReference type="PANTHER" id="PTHR47937:SF2">
    <property type="entry name" value="PENTATRICOPEPTIDE (PPR) REPEAT-CONTAINING PROTEIN, PF01535'-RELATED"/>
    <property type="match status" value="1"/>
</dbReference>
<feature type="repeat" description="PPR" evidence="2">
    <location>
        <begin position="222"/>
        <end position="252"/>
    </location>
</feature>
<feature type="repeat" description="PPR" evidence="2">
    <location>
        <begin position="476"/>
        <end position="510"/>
    </location>
</feature>
<evidence type="ECO:0000313" key="4">
    <source>
        <dbReference type="EMBL" id="RDY14102.1"/>
    </source>
</evidence>
<accession>A0A371IGA3</accession>
<proteinExistence type="predicted"/>
<feature type="repeat" description="PPR" evidence="2">
    <location>
        <begin position="406"/>
        <end position="440"/>
    </location>
</feature>
<protein>
    <submittedName>
        <fullName evidence="4">Pentatricopeptide repeat-containing protein</fullName>
    </submittedName>
</protein>
<dbReference type="InterPro" id="IPR011990">
    <property type="entry name" value="TPR-like_helical_dom_sf"/>
</dbReference>
<dbReference type="AlphaFoldDB" id="A0A371IGA3"/>
<feature type="repeat" description="PPR" evidence="2">
    <location>
        <begin position="151"/>
        <end position="186"/>
    </location>
</feature>
<dbReference type="PANTHER" id="PTHR47937">
    <property type="entry name" value="PLASTID TRANSCRIPTIONALLY ACTIVE CHROMOSOME 2-LIKE PROTEIN"/>
    <property type="match status" value="1"/>
</dbReference>
<feature type="region of interest" description="Disordered" evidence="3">
    <location>
        <begin position="38"/>
        <end position="72"/>
    </location>
</feature>
<dbReference type="InterPro" id="IPR052308">
    <property type="entry name" value="PPR_domain-containing"/>
</dbReference>
<gene>
    <name evidence="4" type="primary">GRP23</name>
    <name evidence="4" type="ORF">CR513_00874</name>
</gene>
<feature type="repeat" description="PPR" evidence="2">
    <location>
        <begin position="292"/>
        <end position="326"/>
    </location>
</feature>
<evidence type="ECO:0000256" key="2">
    <source>
        <dbReference type="PROSITE-ProRule" id="PRU00708"/>
    </source>
</evidence>
<name>A0A371IGA3_MUCPR</name>
<feature type="compositionally biased region" description="Pro residues" evidence="3">
    <location>
        <begin position="545"/>
        <end position="559"/>
    </location>
</feature>
<organism evidence="4 5">
    <name type="scientific">Mucuna pruriens</name>
    <name type="common">Velvet bean</name>
    <name type="synonym">Dolichos pruriens</name>
    <dbReference type="NCBI Taxonomy" id="157652"/>
    <lineage>
        <taxon>Eukaryota</taxon>
        <taxon>Viridiplantae</taxon>
        <taxon>Streptophyta</taxon>
        <taxon>Embryophyta</taxon>
        <taxon>Tracheophyta</taxon>
        <taxon>Spermatophyta</taxon>
        <taxon>Magnoliopsida</taxon>
        <taxon>eudicotyledons</taxon>
        <taxon>Gunneridae</taxon>
        <taxon>Pentapetalae</taxon>
        <taxon>rosids</taxon>
        <taxon>fabids</taxon>
        <taxon>Fabales</taxon>
        <taxon>Fabaceae</taxon>
        <taxon>Papilionoideae</taxon>
        <taxon>50 kb inversion clade</taxon>
        <taxon>NPAAA clade</taxon>
        <taxon>indigoferoid/millettioid clade</taxon>
        <taxon>Phaseoleae</taxon>
        <taxon>Mucuna</taxon>
    </lineage>
</organism>
<comment type="caution">
    <text evidence="4">The sequence shown here is derived from an EMBL/GenBank/DDBJ whole genome shotgun (WGS) entry which is preliminary data.</text>
</comment>
<dbReference type="Pfam" id="PF01535">
    <property type="entry name" value="PPR"/>
    <property type="match status" value="5"/>
</dbReference>
<dbReference type="Pfam" id="PF13041">
    <property type="entry name" value="PPR_2"/>
    <property type="match status" value="1"/>
</dbReference>
<keyword evidence="5" id="KW-1185">Reference proteome</keyword>
<feature type="compositionally biased region" description="Polar residues" evidence="3">
    <location>
        <begin position="689"/>
        <end position="702"/>
    </location>
</feature>
<feature type="repeat" description="PPR" evidence="2">
    <location>
        <begin position="371"/>
        <end position="405"/>
    </location>
</feature>
<feature type="compositionally biased region" description="Polar residues" evidence="3">
    <location>
        <begin position="714"/>
        <end position="726"/>
    </location>
</feature>